<reference evidence="4 6" key="1">
    <citation type="journal article" date="2006" name="Proc. Natl. Acad. Sci. U.S.A.">
        <title>Genome analysis of the smallest free-living eukaryote Ostreococcus tauri unveils many unique features.</title>
        <authorList>
            <person name="Derelle E."/>
            <person name="Ferraz C."/>
            <person name="Rombauts S."/>
            <person name="Rouze P."/>
            <person name="Worden A.Z."/>
            <person name="Robbens S."/>
            <person name="Partensky F."/>
            <person name="Degroeve S."/>
            <person name="Echeynie S."/>
            <person name="Cooke R."/>
            <person name="Saeys Y."/>
            <person name="Wuyts J."/>
            <person name="Jabbari K."/>
            <person name="Bowler C."/>
            <person name="Panaud O."/>
            <person name="Piegu B."/>
            <person name="Ball S.G."/>
            <person name="Ral J.-P."/>
            <person name="Bouget F.-Y."/>
            <person name="Piganeau G."/>
            <person name="De Baets B."/>
            <person name="Picard A."/>
            <person name="Delseny M."/>
            <person name="Demaille J."/>
            <person name="Van de Peer Y."/>
            <person name="Moreau H."/>
        </authorList>
    </citation>
    <scope>NUCLEOTIDE SEQUENCE [LARGE SCALE GENOMIC DNA]</scope>
    <source>
        <strain evidence="4 6">OTTH0595</strain>
    </source>
</reference>
<protein>
    <submittedName>
        <fullName evidence="4">Ribosomal protein L13, eukaryotic/archaeal</fullName>
    </submittedName>
    <submittedName>
        <fullName evidence="5">Ribosomal protein L13a component of cytosolic 80S ribosome and 60S large subunit</fullName>
    </submittedName>
</protein>
<dbReference type="EMBL" id="KZ155782">
    <property type="protein sequence ID" value="OUS46638.1"/>
    <property type="molecule type" value="Genomic_DNA"/>
</dbReference>
<dbReference type="AlphaFoldDB" id="A0A090N4I7"/>
<dbReference type="Gene3D" id="3.90.1180.10">
    <property type="entry name" value="Ribosomal protein L13"/>
    <property type="match status" value="1"/>
</dbReference>
<dbReference type="FunFam" id="3.90.1180.10:FF:000009">
    <property type="entry name" value="60S ribosomal protein L13a"/>
    <property type="match status" value="1"/>
</dbReference>
<keyword evidence="3" id="KW-0687">Ribonucleoprotein</keyword>
<dbReference type="STRING" id="70448.A0A090N4I7"/>
<sequence length="199" mass="22313">MDKVIVIDAKGHMFGRLASVVAKQLLQGQHVVVVRTEGICMSGGMVRRRMAHDRYKNKRMNTNPKRGPYHYTSPSRILWKTVRGMIPHKTVRGAAAFERFKAYEGIPAPYDKVKRACIPEALKVLRLGEGNRFCVLGDFCEQIGWKHGAIVRELEGKRQAAASEYWASKKEANAKFAQAKAAANAQLGDLQQLIEQTGY</sequence>
<dbReference type="CDD" id="cd00392">
    <property type="entry name" value="Ribosomal_L13"/>
    <property type="match status" value="1"/>
</dbReference>
<dbReference type="InterPro" id="IPR005822">
    <property type="entry name" value="Ribosomal_uL13"/>
</dbReference>
<dbReference type="Proteomes" id="UP000195557">
    <property type="component" value="Unassembled WGS sequence"/>
</dbReference>
<dbReference type="Proteomes" id="UP000009170">
    <property type="component" value="Unassembled WGS sequence"/>
</dbReference>
<dbReference type="Pfam" id="PF00572">
    <property type="entry name" value="Ribosomal_L13"/>
    <property type="match status" value="1"/>
</dbReference>
<dbReference type="EMBL" id="CAID01000012">
    <property type="protein sequence ID" value="CEF99938.1"/>
    <property type="molecule type" value="Genomic_DNA"/>
</dbReference>
<reference evidence="5" key="3">
    <citation type="submission" date="2017-04" db="EMBL/GenBank/DDBJ databases">
        <title>Population genomics of picophytoplankton unveils novel chromosome hypervariability.</title>
        <authorList>
            <consortium name="DOE Joint Genome Institute"/>
            <person name="Blanc-Mathieu R."/>
            <person name="Krasovec M."/>
            <person name="Hebrard M."/>
            <person name="Yau S."/>
            <person name="Desgranges E."/>
            <person name="Martin J."/>
            <person name="Schackwitz W."/>
            <person name="Kuo A."/>
            <person name="Salin G."/>
            <person name="Donnadieu C."/>
            <person name="Desdevises Y."/>
            <person name="Sanchez-Ferandin S."/>
            <person name="Moreau H."/>
            <person name="Rivals E."/>
            <person name="Grigoriev I.V."/>
            <person name="Grimsley N."/>
            <person name="Eyre-Walker A."/>
            <person name="Piganeau G."/>
        </authorList>
    </citation>
    <scope>NUCLEOTIDE SEQUENCE [LARGE SCALE GENOMIC DNA]</scope>
    <source>
        <strain evidence="5">RCC 1115</strain>
    </source>
</reference>
<dbReference type="GO" id="GO:0003735">
    <property type="term" value="F:structural constituent of ribosome"/>
    <property type="evidence" value="ECO:0007669"/>
    <property type="project" value="InterPro"/>
</dbReference>
<dbReference type="InterPro" id="IPR036899">
    <property type="entry name" value="Ribosomal_uL13_sf"/>
</dbReference>
<dbReference type="GO" id="GO:0006412">
    <property type="term" value="P:translation"/>
    <property type="evidence" value="ECO:0007669"/>
    <property type="project" value="InterPro"/>
</dbReference>
<dbReference type="OrthoDB" id="1882297at2759"/>
<dbReference type="PANTHER" id="PTHR11545">
    <property type="entry name" value="RIBOSOMAL PROTEIN L13"/>
    <property type="match status" value="1"/>
</dbReference>
<organism evidence="4 6">
    <name type="scientific">Ostreococcus tauri</name>
    <name type="common">Marine green alga</name>
    <dbReference type="NCBI Taxonomy" id="70448"/>
    <lineage>
        <taxon>Eukaryota</taxon>
        <taxon>Viridiplantae</taxon>
        <taxon>Chlorophyta</taxon>
        <taxon>Mamiellophyceae</taxon>
        <taxon>Mamiellales</taxon>
        <taxon>Bathycoccaceae</taxon>
        <taxon>Ostreococcus</taxon>
    </lineage>
</organism>
<keyword evidence="6" id="KW-1185">Reference proteome</keyword>
<evidence type="ECO:0000256" key="3">
    <source>
        <dbReference type="ARBA" id="ARBA00023274"/>
    </source>
</evidence>
<evidence type="ECO:0000256" key="2">
    <source>
        <dbReference type="ARBA" id="ARBA00022980"/>
    </source>
</evidence>
<evidence type="ECO:0000313" key="6">
    <source>
        <dbReference type="Proteomes" id="UP000009170"/>
    </source>
</evidence>
<dbReference type="PANTHER" id="PTHR11545:SF3">
    <property type="entry name" value="LARGE RIBOSOMAL SUBUNIT PROTEIN UL13"/>
    <property type="match status" value="1"/>
</dbReference>
<dbReference type="GO" id="GO:0017148">
    <property type="term" value="P:negative regulation of translation"/>
    <property type="evidence" value="ECO:0007669"/>
    <property type="project" value="TreeGrafter"/>
</dbReference>
<accession>A0A454Y4E6</accession>
<dbReference type="SUPFAM" id="SSF52161">
    <property type="entry name" value="Ribosomal protein L13"/>
    <property type="match status" value="1"/>
</dbReference>
<accession>A0A090N4I7</accession>
<gene>
    <name evidence="5" type="ORF">BE221DRAFT_9757</name>
    <name evidence="4" type="ORF">OT_ostta12g02450</name>
</gene>
<dbReference type="NCBIfam" id="TIGR01077">
    <property type="entry name" value="L13_A_E"/>
    <property type="match status" value="1"/>
</dbReference>
<accession>A0A1Y5IAM1</accession>
<reference evidence="4" key="2">
    <citation type="journal article" date="2014" name="BMC Genomics">
        <title>An improved genome of the model marine alga Ostreococcus tauri unfolds by assessing Illumina de novo assemblies.</title>
        <authorList>
            <person name="Blanc-Mathieu R."/>
            <person name="Verhelst B."/>
            <person name="Derelle E."/>
            <person name="Rombauts S."/>
            <person name="Bouget F.Y."/>
            <person name="Carre I."/>
            <person name="Chateau A."/>
            <person name="Eyre-Walker A."/>
            <person name="Grimsley N."/>
            <person name="Moreau H."/>
            <person name="Piegu B."/>
            <person name="Rivals E."/>
            <person name="Schackwitz W."/>
            <person name="Van de Peer Y."/>
            <person name="Piganeau G."/>
        </authorList>
    </citation>
    <scope>NUCLEOTIDE SEQUENCE</scope>
    <source>
        <strain evidence="4">RCC4221</strain>
    </source>
</reference>
<dbReference type="HAMAP" id="MF_01366">
    <property type="entry name" value="Ribosomal_uL13"/>
    <property type="match status" value="1"/>
</dbReference>
<evidence type="ECO:0000256" key="1">
    <source>
        <dbReference type="ARBA" id="ARBA00006227"/>
    </source>
</evidence>
<evidence type="ECO:0000313" key="4">
    <source>
        <dbReference type="EMBL" id="CEF99938.1"/>
    </source>
</evidence>
<keyword evidence="2 4" id="KW-0689">Ribosomal protein</keyword>
<dbReference type="FunCoup" id="A0A090N4I7">
    <property type="interactions" value="1682"/>
</dbReference>
<name>A0A090N4I7_OSTTA</name>
<comment type="similarity">
    <text evidence="1">Belongs to the universal ribosomal protein uL13 family.</text>
</comment>
<dbReference type="InParanoid" id="A0A090N4I7"/>
<dbReference type="GO" id="GO:0003729">
    <property type="term" value="F:mRNA binding"/>
    <property type="evidence" value="ECO:0007669"/>
    <property type="project" value="TreeGrafter"/>
</dbReference>
<proteinExistence type="inferred from homology"/>
<evidence type="ECO:0000313" key="5">
    <source>
        <dbReference type="EMBL" id="OUS46638.1"/>
    </source>
</evidence>
<dbReference type="GO" id="GO:0022625">
    <property type="term" value="C:cytosolic large ribosomal subunit"/>
    <property type="evidence" value="ECO:0007669"/>
    <property type="project" value="TreeGrafter"/>
</dbReference>
<dbReference type="InterPro" id="IPR005755">
    <property type="entry name" value="Ribosomal_uL13_euk/arc"/>
</dbReference>